<proteinExistence type="inferred from homology"/>
<dbReference type="GO" id="GO:0006203">
    <property type="term" value="P:dGTP catabolic process"/>
    <property type="evidence" value="ECO:0007669"/>
    <property type="project" value="TreeGrafter"/>
</dbReference>
<keyword evidence="5" id="KW-1185">Reference proteome</keyword>
<dbReference type="InterPro" id="IPR050135">
    <property type="entry name" value="dGTPase-like"/>
</dbReference>
<dbReference type="PANTHER" id="PTHR11373:SF40">
    <property type="entry name" value="DEOXYGUANOSINETRIPHOSPHATE TRIPHOSPHOHYDROLASE-LIKE PROTEIN 2"/>
    <property type="match status" value="1"/>
</dbReference>
<dbReference type="HAMAP" id="MF_01212">
    <property type="entry name" value="dGTPase_type2"/>
    <property type="match status" value="1"/>
</dbReference>
<dbReference type="PANTHER" id="PTHR11373">
    <property type="entry name" value="DEOXYNUCLEOSIDE TRIPHOSPHATE TRIPHOSPHOHYDROLASE"/>
    <property type="match status" value="1"/>
</dbReference>
<dbReference type="InterPro" id="IPR023023">
    <property type="entry name" value="dNTPase_2"/>
</dbReference>
<dbReference type="EMBL" id="CP031358">
    <property type="protein sequence ID" value="AXK43978.1"/>
    <property type="molecule type" value="Genomic_DNA"/>
</dbReference>
<dbReference type="NCBIfam" id="NF041026">
    <property type="entry name" value="antiphage_dGTPase"/>
    <property type="match status" value="1"/>
</dbReference>
<dbReference type="Pfam" id="PF13286">
    <property type="entry name" value="HD_assoc"/>
    <property type="match status" value="1"/>
</dbReference>
<dbReference type="Pfam" id="PF01966">
    <property type="entry name" value="HD"/>
    <property type="match status" value="1"/>
</dbReference>
<dbReference type="NCBIfam" id="NF003701">
    <property type="entry name" value="PRK05318.1"/>
    <property type="match status" value="1"/>
</dbReference>
<reference evidence="4 5" key="1">
    <citation type="submission" date="2018-07" db="EMBL/GenBank/DDBJ databases">
        <title>Genome sequence of Erythrobacter strain YH-07, an antagonistic bacterium isolated from Yellow Sea.</title>
        <authorList>
            <person name="Tang T."/>
            <person name="Liu Q."/>
            <person name="Sun X."/>
        </authorList>
    </citation>
    <scope>NUCLEOTIDE SEQUENCE [LARGE SCALE GENOMIC DNA]</scope>
    <source>
        <strain evidence="4 5">YH-07</strain>
        <plasmid evidence="4 5">unnamed</plasmid>
    </source>
</reference>
<dbReference type="GO" id="GO:0008832">
    <property type="term" value="F:dGTPase activity"/>
    <property type="evidence" value="ECO:0007669"/>
    <property type="project" value="TreeGrafter"/>
</dbReference>
<dbReference type="AlphaFoldDB" id="A0A345YJ76"/>
<dbReference type="InterPro" id="IPR006674">
    <property type="entry name" value="HD_domain"/>
</dbReference>
<geneLocation type="plasmid" evidence="4 5">
    <name>unnamed</name>
</geneLocation>
<dbReference type="SMART" id="SM00471">
    <property type="entry name" value="HDc"/>
    <property type="match status" value="1"/>
</dbReference>
<organism evidence="4 5">
    <name type="scientific">Erythrobacter aureus</name>
    <dbReference type="NCBI Taxonomy" id="2182384"/>
    <lineage>
        <taxon>Bacteria</taxon>
        <taxon>Pseudomonadati</taxon>
        <taxon>Pseudomonadota</taxon>
        <taxon>Alphaproteobacteria</taxon>
        <taxon>Sphingomonadales</taxon>
        <taxon>Erythrobacteraceae</taxon>
        <taxon>Erythrobacter/Porphyrobacter group</taxon>
        <taxon>Erythrobacter</taxon>
    </lineage>
</organism>
<keyword evidence="4" id="KW-0614">Plasmid</keyword>
<keyword evidence="1 2" id="KW-0378">Hydrolase</keyword>
<evidence type="ECO:0000313" key="5">
    <source>
        <dbReference type="Proteomes" id="UP000254508"/>
    </source>
</evidence>
<name>A0A345YJ76_9SPHN</name>
<accession>A0A345YJ76</accession>
<dbReference type="InterPro" id="IPR026875">
    <property type="entry name" value="PHydrolase_assoc_dom"/>
</dbReference>
<dbReference type="InterPro" id="IPR006261">
    <property type="entry name" value="dGTPase"/>
</dbReference>
<dbReference type="NCBIfam" id="TIGR01353">
    <property type="entry name" value="dGTP_triPase"/>
    <property type="match status" value="1"/>
</dbReference>
<gene>
    <name evidence="4" type="primary">dgt</name>
    <name evidence="4" type="ORF">DVR09_16115</name>
</gene>
<evidence type="ECO:0000313" key="4">
    <source>
        <dbReference type="EMBL" id="AXK43978.1"/>
    </source>
</evidence>
<evidence type="ECO:0000256" key="1">
    <source>
        <dbReference type="ARBA" id="ARBA00022801"/>
    </source>
</evidence>
<comment type="similarity">
    <text evidence="2">Belongs to the dGTPase family. Type 2 subfamily.</text>
</comment>
<dbReference type="SUPFAM" id="SSF109604">
    <property type="entry name" value="HD-domain/PDEase-like"/>
    <property type="match status" value="1"/>
</dbReference>
<dbReference type="OrthoDB" id="9803619at2"/>
<protein>
    <recommendedName>
        <fullName evidence="2">Deoxyguanosinetriphosphate triphosphohydrolase-like protein</fullName>
    </recommendedName>
</protein>
<dbReference type="RefSeq" id="WP_115418291.1">
    <property type="nucleotide sequence ID" value="NZ_CP031358.1"/>
</dbReference>
<sequence length="461" mass="52196">MGVFAAEAAKRHTVLPTSEKWSERMLPVAQSADDCRNPFEVDYSRVIHSASFRRLQGKTQILTSNDGDFHRTRMTHSLEVAQVAVGILKHLEATDRREDVARALPHPKLIEAISLLHDLGHPPGGHGGEVSLCYCMRNDGGFEGNGQTLRILSKLEIFTEEHGSNMTRRTLLGILKYPIAFSDAVDGPIPDGKPSPINGQILLSQHDHEPPKCYMDTERDVVDWIFQPLSADDRALVQSTRAKSFDCTIMDLADDLSYGIHDLEDAIALGLVSIEQMMEDIEPHLWSDFVRRMEEKNPTEYQDTTGTRYEGVLQALFSGDPHTTKKVISRLVSYMLSNTYVAERPDFASHMYRFKATMQPEAHRLLEGLKRFILNRVIRSPQVQQIRFKTQNMIVQLFAYLDHDPRHLLPAHIYAKYRAVGNPSSKRRVICDYIASMTDASLTQAYERLFSPRVGSSFDSL</sequence>
<dbReference type="PROSITE" id="PS51831">
    <property type="entry name" value="HD"/>
    <property type="match status" value="1"/>
</dbReference>
<dbReference type="Proteomes" id="UP000254508">
    <property type="component" value="Plasmid unnamed"/>
</dbReference>
<dbReference type="KEGG" id="err:DVR09_16115"/>
<dbReference type="InterPro" id="IPR003607">
    <property type="entry name" value="HD/PDEase_dom"/>
</dbReference>
<dbReference type="Gene3D" id="1.10.3210.10">
    <property type="entry name" value="Hypothetical protein af1432"/>
    <property type="match status" value="1"/>
</dbReference>
<evidence type="ECO:0000259" key="3">
    <source>
        <dbReference type="PROSITE" id="PS51831"/>
    </source>
</evidence>
<evidence type="ECO:0000256" key="2">
    <source>
        <dbReference type="HAMAP-Rule" id="MF_01212"/>
    </source>
</evidence>
<feature type="domain" description="HD" evidence="3">
    <location>
        <begin position="73"/>
        <end position="259"/>
    </location>
</feature>